<evidence type="ECO:0000256" key="13">
    <source>
        <dbReference type="ARBA" id="ARBA00023136"/>
    </source>
</evidence>
<evidence type="ECO:0000256" key="11">
    <source>
        <dbReference type="ARBA" id="ARBA00022840"/>
    </source>
</evidence>
<sequence>MGYLQVQLITLQILAILSTVAIAAQATAAIAKPGCDDHCGNVSIPYPFGMTQGCYLNDHFRITCDNSSIPPKPIYGLNINVTTIDVEVQLHILQYIAYDCYDGMGTRYFTQPWLNVDKFTISSTQNKFTAVGCDTYAIVRGYKGNQVYTTGCLSICESIDSVVNGSCSGVWCCQVSIPNGLRGINLTLGSYKNHIGIIDFNPCSFAFVVDQGEFEFSSKLYSNLRHVTDLPLVVDWTIGSETCEVAQKDQTSYACVDKKSKCYEPDNTTSGSGYRCNCWEGYRGNPYLPGGCQDIDECAEDLHKCEKDCINTVGNYSCPCPPGYRGYGRKDGEGCRDPSMNKCKKNCINTEGSYRCLDQSRVIKLAVGLAIGITGLLVGISWLYFRFKKRKLDNIRKTFFEQNGGPKLQKLLAGREGSTKTIRIFTAKDLEKASNNYDRSRILGRGGYGTVYKGELAGKTIAIKKFKIVDKSLTEQFINEVVVLSQINHRNVVKLLGCCLETQIPSLVYEFINNGTLFHNIHDNNKASAISCDIRLRIATETAGVLSYLHSSASTPIIHGDVKSTNILLDDKYTAKVSDFGASRLAPSDQTQLSTIVQGTLGYLDPEFLQTSKMTEKSDVYSFGVVLAELLTGKKGFSFDKPGEITLATYFLTSLKEGPLVNILDDILVHAAEQLEEVANLAMRCLNVKGDERPTMKVVAMELEALMRKVEKHPWISNESITEEKKSLLGEKLNVGTSTTNASEEV</sequence>
<dbReference type="InterPro" id="IPR049883">
    <property type="entry name" value="NOTCH1_EGF-like"/>
</dbReference>
<dbReference type="InterPro" id="IPR000152">
    <property type="entry name" value="EGF-type_Asp/Asn_hydroxyl_site"/>
</dbReference>
<keyword evidence="12 20" id="KW-1133">Transmembrane helix</keyword>
<dbReference type="PANTHER" id="PTHR27005">
    <property type="entry name" value="WALL-ASSOCIATED RECEPTOR KINASE-LIKE 21"/>
    <property type="match status" value="1"/>
</dbReference>
<dbReference type="SMART" id="SM00179">
    <property type="entry name" value="EGF_CA"/>
    <property type="match status" value="1"/>
</dbReference>
<evidence type="ECO:0000256" key="17">
    <source>
        <dbReference type="ARBA" id="ARBA00047951"/>
    </source>
</evidence>
<keyword evidence="11 19" id="KW-0067">ATP-binding</keyword>
<evidence type="ECO:0000313" key="24">
    <source>
        <dbReference type="Proteomes" id="UP000325577"/>
    </source>
</evidence>
<dbReference type="GO" id="GO:0005509">
    <property type="term" value="F:calcium ion binding"/>
    <property type="evidence" value="ECO:0007669"/>
    <property type="project" value="InterPro"/>
</dbReference>
<evidence type="ECO:0000256" key="7">
    <source>
        <dbReference type="ARBA" id="ARBA00022729"/>
    </source>
</evidence>
<dbReference type="SUPFAM" id="SSF56112">
    <property type="entry name" value="Protein kinase-like (PK-like)"/>
    <property type="match status" value="1"/>
</dbReference>
<evidence type="ECO:0000259" key="22">
    <source>
        <dbReference type="PROSITE" id="PS50011"/>
    </source>
</evidence>
<keyword evidence="4" id="KW-0597">Phosphoprotein</keyword>
<dbReference type="OrthoDB" id="4062651at2759"/>
<dbReference type="SUPFAM" id="SSF57196">
    <property type="entry name" value="EGF/Laminin"/>
    <property type="match status" value="1"/>
</dbReference>
<protein>
    <recommendedName>
        <fullName evidence="22">Protein kinase domain-containing protein</fullName>
    </recommendedName>
</protein>
<comment type="subcellular location">
    <subcellularLocation>
        <location evidence="1">Membrane</location>
        <topology evidence="1">Single-pass type I membrane protein</topology>
    </subcellularLocation>
</comment>
<dbReference type="Gene3D" id="3.30.200.20">
    <property type="entry name" value="Phosphorylase Kinase, domain 1"/>
    <property type="match status" value="1"/>
</dbReference>
<dbReference type="GO" id="GO:0005886">
    <property type="term" value="C:plasma membrane"/>
    <property type="evidence" value="ECO:0007669"/>
    <property type="project" value="TreeGrafter"/>
</dbReference>
<dbReference type="InterPro" id="IPR008271">
    <property type="entry name" value="Ser/Thr_kinase_AS"/>
</dbReference>
<dbReference type="Pfam" id="PF07645">
    <property type="entry name" value="EGF_CA"/>
    <property type="match status" value="1"/>
</dbReference>
<dbReference type="GO" id="GO:0030247">
    <property type="term" value="F:polysaccharide binding"/>
    <property type="evidence" value="ECO:0007669"/>
    <property type="project" value="InterPro"/>
</dbReference>
<dbReference type="SMART" id="SM00181">
    <property type="entry name" value="EGF"/>
    <property type="match status" value="2"/>
</dbReference>
<dbReference type="InterPro" id="IPR045274">
    <property type="entry name" value="WAK-like"/>
</dbReference>
<dbReference type="InterPro" id="IPR025287">
    <property type="entry name" value="WAK_GUB"/>
</dbReference>
<evidence type="ECO:0000256" key="1">
    <source>
        <dbReference type="ARBA" id="ARBA00004479"/>
    </source>
</evidence>
<dbReference type="SMART" id="SM00220">
    <property type="entry name" value="S_TKc"/>
    <property type="match status" value="1"/>
</dbReference>
<evidence type="ECO:0000256" key="14">
    <source>
        <dbReference type="ARBA" id="ARBA00023157"/>
    </source>
</evidence>
<dbReference type="PROSITE" id="PS01187">
    <property type="entry name" value="EGF_CA"/>
    <property type="match status" value="1"/>
</dbReference>
<accession>A0A5J5B715</accession>
<keyword evidence="15" id="KW-0325">Glycoprotein</keyword>
<evidence type="ECO:0000313" key="23">
    <source>
        <dbReference type="EMBL" id="KAA8538489.1"/>
    </source>
</evidence>
<keyword evidence="13 20" id="KW-0472">Membrane</keyword>
<evidence type="ECO:0000256" key="12">
    <source>
        <dbReference type="ARBA" id="ARBA00022989"/>
    </source>
</evidence>
<gene>
    <name evidence="23" type="ORF">F0562_028140</name>
</gene>
<feature type="transmembrane region" description="Helical" evidence="20">
    <location>
        <begin position="365"/>
        <end position="387"/>
    </location>
</feature>
<organism evidence="23 24">
    <name type="scientific">Nyssa sinensis</name>
    <dbReference type="NCBI Taxonomy" id="561372"/>
    <lineage>
        <taxon>Eukaryota</taxon>
        <taxon>Viridiplantae</taxon>
        <taxon>Streptophyta</taxon>
        <taxon>Embryophyta</taxon>
        <taxon>Tracheophyta</taxon>
        <taxon>Spermatophyta</taxon>
        <taxon>Magnoliopsida</taxon>
        <taxon>eudicotyledons</taxon>
        <taxon>Gunneridae</taxon>
        <taxon>Pentapetalae</taxon>
        <taxon>asterids</taxon>
        <taxon>Cornales</taxon>
        <taxon>Nyssaceae</taxon>
        <taxon>Nyssa</taxon>
    </lineage>
</organism>
<dbReference type="EMBL" id="CM018038">
    <property type="protein sequence ID" value="KAA8538489.1"/>
    <property type="molecule type" value="Genomic_DNA"/>
</dbReference>
<dbReference type="PROSITE" id="PS00010">
    <property type="entry name" value="ASX_HYDROXYL"/>
    <property type="match status" value="1"/>
</dbReference>
<dbReference type="FunFam" id="2.10.25.10:FF:000038">
    <property type="entry name" value="Fibrillin 2"/>
    <property type="match status" value="1"/>
</dbReference>
<dbReference type="FunFam" id="3.30.200.20:FF:000043">
    <property type="entry name" value="Wall-associated receptor kinase 2"/>
    <property type="match status" value="1"/>
</dbReference>
<keyword evidence="24" id="KW-1185">Reference proteome</keyword>
<evidence type="ECO:0000256" key="21">
    <source>
        <dbReference type="SAM" id="SignalP"/>
    </source>
</evidence>
<comment type="catalytic activity">
    <reaction evidence="16">
        <text>L-seryl-[protein] + ATP = O-phospho-L-seryl-[protein] + ADP + H(+)</text>
        <dbReference type="Rhea" id="RHEA:17989"/>
        <dbReference type="Rhea" id="RHEA-COMP:9863"/>
        <dbReference type="Rhea" id="RHEA-COMP:11604"/>
        <dbReference type="ChEBI" id="CHEBI:15378"/>
        <dbReference type="ChEBI" id="CHEBI:29999"/>
        <dbReference type="ChEBI" id="CHEBI:30616"/>
        <dbReference type="ChEBI" id="CHEBI:83421"/>
        <dbReference type="ChEBI" id="CHEBI:456216"/>
    </reaction>
</comment>
<keyword evidence="7 21" id="KW-0732">Signal</keyword>
<keyword evidence="14" id="KW-1015">Disulfide bond</keyword>
<dbReference type="PROSITE" id="PS50011">
    <property type="entry name" value="PROTEIN_KINASE_DOM"/>
    <property type="match status" value="1"/>
</dbReference>
<dbReference type="CDD" id="cd14066">
    <property type="entry name" value="STKc_IRAK"/>
    <property type="match status" value="1"/>
</dbReference>
<evidence type="ECO:0000256" key="19">
    <source>
        <dbReference type="PROSITE-ProRule" id="PRU10141"/>
    </source>
</evidence>
<dbReference type="GO" id="GO:0007166">
    <property type="term" value="P:cell surface receptor signaling pathway"/>
    <property type="evidence" value="ECO:0007669"/>
    <property type="project" value="InterPro"/>
</dbReference>
<evidence type="ECO:0000256" key="6">
    <source>
        <dbReference type="ARBA" id="ARBA00022692"/>
    </source>
</evidence>
<dbReference type="InterPro" id="IPR011009">
    <property type="entry name" value="Kinase-like_dom_sf"/>
</dbReference>
<dbReference type="InterPro" id="IPR001881">
    <property type="entry name" value="EGF-like_Ca-bd_dom"/>
</dbReference>
<evidence type="ECO:0000256" key="9">
    <source>
        <dbReference type="ARBA" id="ARBA00022741"/>
    </source>
</evidence>
<evidence type="ECO:0000256" key="5">
    <source>
        <dbReference type="ARBA" id="ARBA00022679"/>
    </source>
</evidence>
<dbReference type="InterPro" id="IPR017441">
    <property type="entry name" value="Protein_kinase_ATP_BS"/>
</dbReference>
<evidence type="ECO:0000256" key="16">
    <source>
        <dbReference type="ARBA" id="ARBA00047558"/>
    </source>
</evidence>
<dbReference type="PROSITE" id="PS00108">
    <property type="entry name" value="PROTEIN_KINASE_ST"/>
    <property type="match status" value="1"/>
</dbReference>
<dbReference type="AlphaFoldDB" id="A0A5J5B715"/>
<dbReference type="InterPro" id="IPR000719">
    <property type="entry name" value="Prot_kinase_dom"/>
</dbReference>
<evidence type="ECO:0000256" key="8">
    <source>
        <dbReference type="ARBA" id="ARBA00022737"/>
    </source>
</evidence>
<dbReference type="InterPro" id="IPR009030">
    <property type="entry name" value="Growth_fac_rcpt_cys_sf"/>
</dbReference>
<keyword evidence="6 20" id="KW-0812">Transmembrane</keyword>
<feature type="signal peptide" evidence="21">
    <location>
        <begin position="1"/>
        <end position="23"/>
    </location>
</feature>
<dbReference type="Pfam" id="PF00069">
    <property type="entry name" value="Pkinase"/>
    <property type="match status" value="1"/>
</dbReference>
<dbReference type="GO" id="GO:0004674">
    <property type="term" value="F:protein serine/threonine kinase activity"/>
    <property type="evidence" value="ECO:0007669"/>
    <property type="project" value="UniProtKB-KW"/>
</dbReference>
<dbReference type="Pfam" id="PF13947">
    <property type="entry name" value="GUB_WAK_bind"/>
    <property type="match status" value="1"/>
</dbReference>
<comment type="function">
    <text evidence="18">Serine/threonine-protein kinase that may function as a signaling receptor of extracellular matrix component. Binding to pectin may have significance in the control of cell expansion, morphogenesis and development.</text>
</comment>
<dbReference type="Gene3D" id="2.10.25.10">
    <property type="entry name" value="Laminin"/>
    <property type="match status" value="1"/>
</dbReference>
<feature type="domain" description="Protein kinase" evidence="22">
    <location>
        <begin position="437"/>
        <end position="716"/>
    </location>
</feature>
<keyword evidence="3" id="KW-0245">EGF-like domain</keyword>
<evidence type="ECO:0000256" key="20">
    <source>
        <dbReference type="SAM" id="Phobius"/>
    </source>
</evidence>
<evidence type="ECO:0000256" key="15">
    <source>
        <dbReference type="ARBA" id="ARBA00023180"/>
    </source>
</evidence>
<dbReference type="InterPro" id="IPR018097">
    <property type="entry name" value="EGF_Ca-bd_CS"/>
</dbReference>
<evidence type="ECO:0000256" key="4">
    <source>
        <dbReference type="ARBA" id="ARBA00022553"/>
    </source>
</evidence>
<evidence type="ECO:0000256" key="2">
    <source>
        <dbReference type="ARBA" id="ARBA00022527"/>
    </source>
</evidence>
<name>A0A5J5B715_9ASTE</name>
<dbReference type="SUPFAM" id="SSF57184">
    <property type="entry name" value="Growth factor receptor domain"/>
    <property type="match status" value="1"/>
</dbReference>
<keyword evidence="5" id="KW-0808">Transferase</keyword>
<keyword evidence="10" id="KW-0418">Kinase</keyword>
<dbReference type="Gene3D" id="1.10.510.10">
    <property type="entry name" value="Transferase(Phosphotransferase) domain 1"/>
    <property type="match status" value="1"/>
</dbReference>
<dbReference type="InterPro" id="IPR000742">
    <property type="entry name" value="EGF"/>
</dbReference>
<keyword evidence="2" id="KW-0723">Serine/threonine-protein kinase</keyword>
<dbReference type="Proteomes" id="UP000325577">
    <property type="component" value="Linkage Group LG15"/>
</dbReference>
<dbReference type="PANTHER" id="PTHR27005:SF468">
    <property type="entry name" value="OS01G0310500 PROTEIN"/>
    <property type="match status" value="1"/>
</dbReference>
<feature type="chain" id="PRO_5023886230" description="Protein kinase domain-containing protein" evidence="21">
    <location>
        <begin position="24"/>
        <end position="746"/>
    </location>
</feature>
<reference evidence="23 24" key="1">
    <citation type="submission" date="2019-09" db="EMBL/GenBank/DDBJ databases">
        <title>A chromosome-level genome assembly of the Chinese tupelo Nyssa sinensis.</title>
        <authorList>
            <person name="Yang X."/>
            <person name="Kang M."/>
            <person name="Yang Y."/>
            <person name="Xiong H."/>
            <person name="Wang M."/>
            <person name="Zhang Z."/>
            <person name="Wang Z."/>
            <person name="Wu H."/>
            <person name="Ma T."/>
            <person name="Liu J."/>
            <person name="Xi Z."/>
        </authorList>
    </citation>
    <scope>NUCLEOTIDE SEQUENCE [LARGE SCALE GENOMIC DNA]</scope>
    <source>
        <strain evidence="23">J267</strain>
        <tissue evidence="23">Leaf</tissue>
    </source>
</reference>
<keyword evidence="9 19" id="KW-0547">Nucleotide-binding</keyword>
<evidence type="ECO:0000256" key="18">
    <source>
        <dbReference type="ARBA" id="ARBA00058961"/>
    </source>
</evidence>
<dbReference type="FunFam" id="1.10.510.10:FF:000084">
    <property type="entry name" value="Wall-associated receptor kinase 2"/>
    <property type="match status" value="1"/>
</dbReference>
<dbReference type="CDD" id="cd00054">
    <property type="entry name" value="EGF_CA"/>
    <property type="match status" value="1"/>
</dbReference>
<evidence type="ECO:0000256" key="3">
    <source>
        <dbReference type="ARBA" id="ARBA00022536"/>
    </source>
</evidence>
<proteinExistence type="predicted"/>
<evidence type="ECO:0000256" key="10">
    <source>
        <dbReference type="ARBA" id="ARBA00022777"/>
    </source>
</evidence>
<comment type="catalytic activity">
    <reaction evidence="17">
        <text>L-threonyl-[protein] + ATP = O-phospho-L-threonyl-[protein] + ADP + H(+)</text>
        <dbReference type="Rhea" id="RHEA:46608"/>
        <dbReference type="Rhea" id="RHEA-COMP:11060"/>
        <dbReference type="Rhea" id="RHEA-COMP:11605"/>
        <dbReference type="ChEBI" id="CHEBI:15378"/>
        <dbReference type="ChEBI" id="CHEBI:30013"/>
        <dbReference type="ChEBI" id="CHEBI:30616"/>
        <dbReference type="ChEBI" id="CHEBI:61977"/>
        <dbReference type="ChEBI" id="CHEBI:456216"/>
    </reaction>
</comment>
<dbReference type="PROSITE" id="PS00107">
    <property type="entry name" value="PROTEIN_KINASE_ATP"/>
    <property type="match status" value="1"/>
</dbReference>
<keyword evidence="8" id="KW-0677">Repeat</keyword>
<feature type="binding site" evidence="19">
    <location>
        <position position="465"/>
    </location>
    <ligand>
        <name>ATP</name>
        <dbReference type="ChEBI" id="CHEBI:30616"/>
    </ligand>
</feature>
<dbReference type="GO" id="GO:0005524">
    <property type="term" value="F:ATP binding"/>
    <property type="evidence" value="ECO:0007669"/>
    <property type="project" value="UniProtKB-UniRule"/>
</dbReference>